<dbReference type="EMBL" id="SDIL01000067">
    <property type="protein sequence ID" value="RXK37505.1"/>
    <property type="molecule type" value="Genomic_DNA"/>
</dbReference>
<dbReference type="GO" id="GO:0044615">
    <property type="term" value="C:nuclear pore nuclear basket"/>
    <property type="evidence" value="ECO:0007669"/>
    <property type="project" value="TreeGrafter"/>
</dbReference>
<keyword evidence="3 8" id="KW-0509">mRNA transport</keyword>
<feature type="region of interest" description="Disordered" evidence="9">
    <location>
        <begin position="1"/>
        <end position="54"/>
    </location>
</feature>
<evidence type="ECO:0000256" key="5">
    <source>
        <dbReference type="ARBA" id="ARBA00023010"/>
    </source>
</evidence>
<gene>
    <name evidence="11" type="ORF">M231_05226</name>
</gene>
<dbReference type="GO" id="GO:0005543">
    <property type="term" value="F:phospholipid binding"/>
    <property type="evidence" value="ECO:0007669"/>
    <property type="project" value="TreeGrafter"/>
</dbReference>
<accession>A0A4Q1BIQ9</accession>
<dbReference type="InterPro" id="IPR007846">
    <property type="entry name" value="RRM_NUP35_dom"/>
</dbReference>
<comment type="subcellular location">
    <subcellularLocation>
        <location evidence="1">Nucleus</location>
        <location evidence="1">Nuclear pore complex</location>
    </subcellularLocation>
</comment>
<dbReference type="Proteomes" id="UP000289152">
    <property type="component" value="Unassembled WGS sequence"/>
</dbReference>
<feature type="region of interest" description="Disordered" evidence="9">
    <location>
        <begin position="68"/>
        <end position="127"/>
    </location>
</feature>
<dbReference type="PROSITE" id="PS51472">
    <property type="entry name" value="RRM_NUP35"/>
    <property type="match status" value="1"/>
</dbReference>
<dbReference type="GO" id="GO:0006999">
    <property type="term" value="P:nuclear pore organization"/>
    <property type="evidence" value="ECO:0007669"/>
    <property type="project" value="TreeGrafter"/>
</dbReference>
<organism evidence="11 12">
    <name type="scientific">Tremella mesenterica</name>
    <name type="common">Jelly fungus</name>
    <dbReference type="NCBI Taxonomy" id="5217"/>
    <lineage>
        <taxon>Eukaryota</taxon>
        <taxon>Fungi</taxon>
        <taxon>Dikarya</taxon>
        <taxon>Basidiomycota</taxon>
        <taxon>Agaricomycotina</taxon>
        <taxon>Tremellomycetes</taxon>
        <taxon>Tremellales</taxon>
        <taxon>Tremellaceae</taxon>
        <taxon>Tremella</taxon>
    </lineage>
</organism>
<keyword evidence="12" id="KW-1185">Reference proteome</keyword>
<dbReference type="InterPro" id="IPR012677">
    <property type="entry name" value="Nucleotide-bd_a/b_plait_sf"/>
</dbReference>
<dbReference type="GO" id="GO:0006607">
    <property type="term" value="P:NLS-bearing protein import into nucleus"/>
    <property type="evidence" value="ECO:0007669"/>
    <property type="project" value="TreeGrafter"/>
</dbReference>
<proteinExistence type="predicted"/>
<dbReference type="GO" id="GO:0044613">
    <property type="term" value="C:nuclear pore central transport channel"/>
    <property type="evidence" value="ECO:0007669"/>
    <property type="project" value="TreeGrafter"/>
</dbReference>
<dbReference type="OrthoDB" id="3365060at2759"/>
<keyword evidence="6 8" id="KW-0906">Nuclear pore complex</keyword>
<evidence type="ECO:0000256" key="6">
    <source>
        <dbReference type="ARBA" id="ARBA00023132"/>
    </source>
</evidence>
<evidence type="ECO:0000256" key="3">
    <source>
        <dbReference type="ARBA" id="ARBA00022816"/>
    </source>
</evidence>
<name>A0A4Q1BIQ9_TREME</name>
<evidence type="ECO:0000259" key="10">
    <source>
        <dbReference type="PROSITE" id="PS51472"/>
    </source>
</evidence>
<evidence type="ECO:0000313" key="12">
    <source>
        <dbReference type="Proteomes" id="UP000289152"/>
    </source>
</evidence>
<feature type="compositionally biased region" description="Polar residues" evidence="9">
    <location>
        <begin position="93"/>
        <end position="102"/>
    </location>
</feature>
<dbReference type="AlphaFoldDB" id="A0A4Q1BIQ9"/>
<dbReference type="PANTHER" id="PTHR21527">
    <property type="entry name" value="NUCLEOPORIN NUP35"/>
    <property type="match status" value="1"/>
</dbReference>
<dbReference type="STRING" id="5217.A0A4Q1BIQ9"/>
<evidence type="ECO:0000256" key="2">
    <source>
        <dbReference type="ARBA" id="ARBA00022448"/>
    </source>
</evidence>
<dbReference type="InterPro" id="IPR035979">
    <property type="entry name" value="RBD_domain_sf"/>
</dbReference>
<dbReference type="Gene3D" id="3.30.70.330">
    <property type="match status" value="1"/>
</dbReference>
<evidence type="ECO:0000256" key="9">
    <source>
        <dbReference type="SAM" id="MobiDB-lite"/>
    </source>
</evidence>
<feature type="domain" description="RRM Nup35-type" evidence="10">
    <location>
        <begin position="208"/>
        <end position="289"/>
    </location>
</feature>
<dbReference type="Pfam" id="PF05172">
    <property type="entry name" value="RRM_Nup35"/>
    <property type="match status" value="1"/>
</dbReference>
<protein>
    <recommendedName>
        <fullName evidence="10">RRM Nup35-type domain-containing protein</fullName>
    </recommendedName>
</protein>
<feature type="compositionally biased region" description="Polar residues" evidence="9">
    <location>
        <begin position="24"/>
        <end position="38"/>
    </location>
</feature>
<dbReference type="GO" id="GO:0017056">
    <property type="term" value="F:structural constituent of nuclear pore"/>
    <property type="evidence" value="ECO:0007669"/>
    <property type="project" value="TreeGrafter"/>
</dbReference>
<reference evidence="11 12" key="1">
    <citation type="submission" date="2016-06" db="EMBL/GenBank/DDBJ databases">
        <title>Evolution of pathogenesis and genome organization in the Tremellales.</title>
        <authorList>
            <person name="Cuomo C."/>
            <person name="Litvintseva A."/>
            <person name="Heitman J."/>
            <person name="Chen Y."/>
            <person name="Sun S."/>
            <person name="Springer D."/>
            <person name="Dromer F."/>
            <person name="Young S."/>
            <person name="Zeng Q."/>
            <person name="Chapman S."/>
            <person name="Gujja S."/>
            <person name="Saif S."/>
            <person name="Birren B."/>
        </authorList>
    </citation>
    <scope>NUCLEOTIDE SEQUENCE [LARGE SCALE GENOMIC DNA]</scope>
    <source>
        <strain evidence="11 12">ATCC 28783</strain>
    </source>
</reference>
<keyword evidence="5" id="KW-0811">Translocation</keyword>
<dbReference type="PANTHER" id="PTHR21527:SF6">
    <property type="entry name" value="NUCLEOPORIN NUP35"/>
    <property type="match status" value="1"/>
</dbReference>
<feature type="compositionally biased region" description="Low complexity" evidence="9">
    <location>
        <begin position="1"/>
        <end position="12"/>
    </location>
</feature>
<dbReference type="GO" id="GO:0051028">
    <property type="term" value="P:mRNA transport"/>
    <property type="evidence" value="ECO:0007669"/>
    <property type="project" value="UniProtKB-UniRule"/>
</dbReference>
<evidence type="ECO:0000256" key="8">
    <source>
        <dbReference type="PROSITE-ProRule" id="PRU00804"/>
    </source>
</evidence>
<dbReference type="SUPFAM" id="SSF54928">
    <property type="entry name" value="RNA-binding domain, RBD"/>
    <property type="match status" value="1"/>
</dbReference>
<dbReference type="InParanoid" id="A0A4Q1BIQ9"/>
<comment type="caution">
    <text evidence="11">The sequence shown here is derived from an EMBL/GenBank/DDBJ whole genome shotgun (WGS) entry which is preliminary data.</text>
</comment>
<evidence type="ECO:0000256" key="7">
    <source>
        <dbReference type="ARBA" id="ARBA00023242"/>
    </source>
</evidence>
<evidence type="ECO:0000256" key="4">
    <source>
        <dbReference type="ARBA" id="ARBA00022927"/>
    </source>
</evidence>
<evidence type="ECO:0000313" key="11">
    <source>
        <dbReference type="EMBL" id="RXK37505.1"/>
    </source>
</evidence>
<dbReference type="GO" id="GO:0003676">
    <property type="term" value="F:nucleic acid binding"/>
    <property type="evidence" value="ECO:0007669"/>
    <property type="project" value="InterPro"/>
</dbReference>
<keyword evidence="2 8" id="KW-0813">Transport</keyword>
<evidence type="ECO:0000256" key="1">
    <source>
        <dbReference type="ARBA" id="ARBA00004567"/>
    </source>
</evidence>
<dbReference type="VEuPathDB" id="FungiDB:TREMEDRAFT_67695"/>
<sequence>MSSSDWWTQSSSHAFHTPARHHLPSSNSNTNSAFSPQTRARFAGDDLDPDDAKAADGIKFLPTFASSPAGKLVMGQTPTSPPGMGGGRPSPTARFSDSSPRNAPTPGARRSLPAPMDEDLPPTTSLRDVAESPTKAVVPITQVRVPIAFPVSAALFGKFHAPGEWKDVSAKERGVIIIPYLYKCHGFDSGTWHALTSSLPPPPSLTATPTTTSLHIFGPPPSALPELQPYLSAIGEIISYVPGPQGSNWFTVTYASPTSAAYCLRRHGEIIGGRWMLGVKVVSSSSSSGFTSSGMVPWSEGHPGEMQRELSGEMGTPLRPKEGNILRAKTPVQTKREDYAWDEVDQGQGSVMGKMAEWLFGR</sequence>
<keyword evidence="4" id="KW-0653">Protein transport</keyword>
<keyword evidence="7 8" id="KW-0539">Nucleus</keyword>